<evidence type="ECO:0000313" key="2">
    <source>
        <dbReference type="Proteomes" id="UP000289600"/>
    </source>
</evidence>
<protein>
    <submittedName>
        <fullName evidence="1">Uncharacterized protein</fullName>
    </submittedName>
</protein>
<dbReference type="InterPro" id="IPR055621">
    <property type="entry name" value="DUF7197"/>
</dbReference>
<dbReference type="Pfam" id="PF23827">
    <property type="entry name" value="DUF7197"/>
    <property type="match status" value="1"/>
</dbReference>
<keyword evidence="2" id="KW-1185">Reference proteome</keyword>
<sequence>MYDLDLIYNIVSGNHQVSLRTIDWFVTNYCKTYNIILDDHFNVQEEYRSELKYYTKEYFEVFCRKHKGIFYTETGEEIKLSIGQINFFNWCIKNNIIDCIKKNHSNIIRDMSSAQKIENITHC</sequence>
<gene>
    <name evidence="1" type="ORF">mc_133</name>
</gene>
<dbReference type="EMBL" id="MG807320">
    <property type="protein sequence ID" value="AVL94519.1"/>
    <property type="molecule type" value="Genomic_DNA"/>
</dbReference>
<accession>A0A2P1EKU9</accession>
<organism evidence="1 2">
    <name type="scientific">Moumouvirus australiensis</name>
    <dbReference type="NCBI Taxonomy" id="2109587"/>
    <lineage>
        <taxon>Viruses</taxon>
        <taxon>Varidnaviria</taxon>
        <taxon>Bamfordvirae</taxon>
        <taxon>Nucleocytoviricota</taxon>
        <taxon>Megaviricetes</taxon>
        <taxon>Imitervirales</taxon>
        <taxon>Mimiviridae</taxon>
        <taxon>Megamimivirinae</taxon>
        <taxon>Moumouvirus</taxon>
        <taxon>Moumouvirus australiense</taxon>
    </lineage>
</organism>
<name>A0A2P1EKU9_9VIRU</name>
<dbReference type="Proteomes" id="UP000289600">
    <property type="component" value="Segment"/>
</dbReference>
<reference evidence="2" key="1">
    <citation type="submission" date="2018-01" db="EMBL/GenBank/DDBJ databases">
        <title>Testimony of 'menage a trois' revealed by the proteome of Megavirus virophage.</title>
        <authorList>
            <person name="Jeudy S."/>
            <person name="Bertaux L."/>
            <person name="Alempic J.-M."/>
            <person name="Lartigue A."/>
            <person name="Legendre M."/>
            <person name="Philippe N."/>
            <person name="Beucher L."/>
            <person name="Biondi E."/>
            <person name="Juul S."/>
            <person name="Turner D."/>
            <person name="Coute Y."/>
            <person name="Claverie J.-M."/>
            <person name="Abergel C."/>
        </authorList>
    </citation>
    <scope>NUCLEOTIDE SEQUENCE [LARGE SCALE GENOMIC DNA]</scope>
</reference>
<proteinExistence type="predicted"/>
<evidence type="ECO:0000313" key="1">
    <source>
        <dbReference type="EMBL" id="AVL94519.1"/>
    </source>
</evidence>